<reference evidence="2" key="1">
    <citation type="journal article" date="2020" name="Viruses">
        <title>Identification of A Novel Papillomavirus Associated with Squamous Cell Carcinoma in A Domestic Cat.</title>
        <authorList>
            <person name="Carrai M."/>
            <person name="Van Brussel K."/>
            <person name="Shi M."/>
            <person name="Li C.X."/>
            <person name="Chang W.S."/>
            <person name="Munday J.S."/>
            <person name="Voss K."/>
            <person name="McLuckie A."/>
            <person name="Taylor D."/>
            <person name="Laws A."/>
            <person name="Holmes E.C."/>
            <person name="Barrs V.R."/>
            <person name="Beatty J.A."/>
        </authorList>
    </citation>
    <scope>NUCLEOTIDE SEQUENCE</scope>
</reference>
<dbReference type="Proteomes" id="UP001239387">
    <property type="component" value="Segment"/>
</dbReference>
<proteinExistence type="predicted"/>
<evidence type="ECO:0000313" key="2">
    <source>
        <dbReference type="EMBL" id="QHQ97057.1"/>
    </source>
</evidence>
<sequence length="211" mass="23422">MKGEWTMMACIMLTQMGNYGTTVNLIKMLCGMVKRGNGQSSMGIKQLLPLFPVPPRRNSLGRPQGQDGKAPQHPPPLPPSNGHKDGHKDKENTPSAGAVGGRPDERRRPETKGKPVKDEDEEEEGASKRKHTSVADLRVTFPPSKPPESPVESPEESEDEDEDDGPVRHPDSLLTRLLDDWGEDIEDLKRKICNDLDRTKQVLGIPQKKRP</sequence>
<feature type="compositionally biased region" description="Acidic residues" evidence="1">
    <location>
        <begin position="153"/>
        <end position="164"/>
    </location>
</feature>
<feature type="compositionally biased region" description="Basic and acidic residues" evidence="1">
    <location>
        <begin position="102"/>
        <end position="117"/>
    </location>
</feature>
<protein>
    <submittedName>
        <fullName evidence="2">E4 protein</fullName>
    </submittedName>
</protein>
<name>A0A6B9WD93_9PAPI</name>
<feature type="region of interest" description="Disordered" evidence="1">
    <location>
        <begin position="53"/>
        <end position="173"/>
    </location>
</feature>
<dbReference type="EMBL" id="MN857145">
    <property type="protein sequence ID" value="QHQ97057.1"/>
    <property type="molecule type" value="Genomic_DNA"/>
</dbReference>
<organism evidence="2 3">
    <name type="scientific">Felis catus papillomavirus 6</name>
    <dbReference type="NCBI Taxonomy" id="2704502"/>
    <lineage>
        <taxon>Viruses</taxon>
        <taxon>Monodnaviria</taxon>
        <taxon>Shotokuvirae</taxon>
        <taxon>Cossaviricota</taxon>
        <taxon>Papovaviricetes</taxon>
        <taxon>Zurhausenvirales</taxon>
        <taxon>Papillomaviridae</taxon>
    </lineage>
</organism>
<evidence type="ECO:0000313" key="3">
    <source>
        <dbReference type="Proteomes" id="UP001239387"/>
    </source>
</evidence>
<accession>A0A6B9WD93</accession>
<feature type="compositionally biased region" description="Basic and acidic residues" evidence="1">
    <location>
        <begin position="82"/>
        <end position="92"/>
    </location>
</feature>
<evidence type="ECO:0000256" key="1">
    <source>
        <dbReference type="SAM" id="MobiDB-lite"/>
    </source>
</evidence>